<name>Q4N4M6_THEPA</name>
<dbReference type="EMBL" id="AAGK01000002">
    <property type="protein sequence ID" value="EAN32897.1"/>
    <property type="molecule type" value="Genomic_DNA"/>
</dbReference>
<evidence type="ECO:0000313" key="2">
    <source>
        <dbReference type="Proteomes" id="UP000001949"/>
    </source>
</evidence>
<reference evidence="1 2" key="1">
    <citation type="journal article" date="2005" name="Science">
        <title>Genome sequence of Theileria parva, a bovine pathogen that transforms lymphocytes.</title>
        <authorList>
            <person name="Gardner M.J."/>
            <person name="Bishop R."/>
            <person name="Shah T."/>
            <person name="de Villiers E.P."/>
            <person name="Carlton J.M."/>
            <person name="Hall N."/>
            <person name="Ren Q."/>
            <person name="Paulsen I.T."/>
            <person name="Pain A."/>
            <person name="Berriman M."/>
            <person name="Wilson R.J.M."/>
            <person name="Sato S."/>
            <person name="Ralph S.A."/>
            <person name="Mann D.J."/>
            <person name="Xiong Z."/>
            <person name="Shallom S.J."/>
            <person name="Weidman J."/>
            <person name="Jiang L."/>
            <person name="Lynn J."/>
            <person name="Weaver B."/>
            <person name="Shoaibi A."/>
            <person name="Domingo A.R."/>
            <person name="Wasawo D."/>
            <person name="Crabtree J."/>
            <person name="Wortman J.R."/>
            <person name="Haas B."/>
            <person name="Angiuoli S.V."/>
            <person name="Creasy T.H."/>
            <person name="Lu C."/>
            <person name="Suh B."/>
            <person name="Silva J.C."/>
            <person name="Utterback T.R."/>
            <person name="Feldblyum T.V."/>
            <person name="Pertea M."/>
            <person name="Allen J."/>
            <person name="Nierman W.C."/>
            <person name="Taracha E.L.N."/>
            <person name="Salzberg S.L."/>
            <person name="White O.R."/>
            <person name="Fitzhugh H.A."/>
            <person name="Morzaria S."/>
            <person name="Venter J.C."/>
            <person name="Fraser C.M."/>
            <person name="Nene V."/>
        </authorList>
    </citation>
    <scope>NUCLEOTIDE SEQUENCE [LARGE SCALE GENOMIC DNA]</scope>
    <source>
        <strain evidence="1 2">Muguga</strain>
    </source>
</reference>
<accession>Q4N4M6</accession>
<sequence>MKSDIFHILEIDVPLNDGGMRRYWYGSVSTDDGVVKMMRINDIKDWETFINRRSGRILENNQILSNYEQNFNKNKPNIFF</sequence>
<dbReference type="GeneID" id="3501476"/>
<gene>
    <name evidence="1" type="ordered locus">TP02_0614</name>
</gene>
<dbReference type="eggNOG" id="ENOG502TN7C">
    <property type="taxonomic scope" value="Eukaryota"/>
</dbReference>
<protein>
    <submittedName>
        <fullName evidence="1">Uncharacterized protein</fullName>
    </submittedName>
</protein>
<organism evidence="1 2">
    <name type="scientific">Theileria parva</name>
    <name type="common">East coast fever infection agent</name>
    <dbReference type="NCBI Taxonomy" id="5875"/>
    <lineage>
        <taxon>Eukaryota</taxon>
        <taxon>Sar</taxon>
        <taxon>Alveolata</taxon>
        <taxon>Apicomplexa</taxon>
        <taxon>Aconoidasida</taxon>
        <taxon>Piroplasmida</taxon>
        <taxon>Theileriidae</taxon>
        <taxon>Theileria</taxon>
    </lineage>
</organism>
<dbReference type="Proteomes" id="UP000001949">
    <property type="component" value="Unassembled WGS sequence"/>
</dbReference>
<dbReference type="KEGG" id="tpv:TP02_0614"/>
<dbReference type="InParanoid" id="Q4N4M6"/>
<proteinExistence type="predicted"/>
<dbReference type="VEuPathDB" id="PiroplasmaDB:TpMuguga_02g00614"/>
<evidence type="ECO:0000313" key="1">
    <source>
        <dbReference type="EMBL" id="EAN32897.1"/>
    </source>
</evidence>
<dbReference type="RefSeq" id="XP_765180.1">
    <property type="nucleotide sequence ID" value="XM_760087.1"/>
</dbReference>
<dbReference type="OMA" id="KMMRIND"/>
<keyword evidence="2" id="KW-1185">Reference proteome</keyword>
<comment type="caution">
    <text evidence="1">The sequence shown here is derived from an EMBL/GenBank/DDBJ whole genome shotgun (WGS) entry which is preliminary data.</text>
</comment>
<dbReference type="AlphaFoldDB" id="Q4N4M6"/>